<feature type="non-terminal residue" evidence="3">
    <location>
        <position position="1"/>
    </location>
</feature>
<dbReference type="Pfam" id="PF16211">
    <property type="entry name" value="Histone_H2A_C"/>
    <property type="match status" value="1"/>
</dbReference>
<reference evidence="3" key="2">
    <citation type="submission" date="2020-03" db="EMBL/GenBank/DDBJ databases">
        <title>The second near-complete assembly of the hexaploid bread wheat (Triticum aestivum) genome.</title>
        <authorList>
            <person name="Zimin A.V."/>
            <person name="Puiu D."/>
            <person name="Shumante A."/>
            <person name="Alonge M."/>
            <person name="Salzberg S.L."/>
        </authorList>
    </citation>
    <scope>NUCLEOTIDE SEQUENCE</scope>
    <source>
        <tissue evidence="3">Leaf</tissue>
    </source>
</reference>
<dbReference type="InterPro" id="IPR032454">
    <property type="entry name" value="Histone_H2A_C"/>
</dbReference>
<proteinExistence type="predicted"/>
<protein>
    <recommendedName>
        <fullName evidence="2">Histone H2A C-terminal domain-containing protein</fullName>
    </recommendedName>
</protein>
<reference evidence="3" key="1">
    <citation type="journal article" date="2017" name="Gigascience">
        <title>The first near-complete assembly of the hexaploid bread wheat genome, Triticum aestivum.</title>
        <authorList>
            <person name="Zimin A.V."/>
            <person name="Puiu D."/>
            <person name="Hall R."/>
            <person name="Kingan S."/>
            <person name="Clavijo B.J."/>
            <person name="Salzberg S.L."/>
        </authorList>
    </citation>
    <scope>NUCLEOTIDE SEQUENCE</scope>
    <source>
        <tissue evidence="3">Leaf</tissue>
    </source>
</reference>
<dbReference type="InterPro" id="IPR009072">
    <property type="entry name" value="Histone-fold"/>
</dbReference>
<evidence type="ECO:0000256" key="1">
    <source>
        <dbReference type="SAM" id="MobiDB-lite"/>
    </source>
</evidence>
<comment type="caution">
    <text evidence="3">The sequence shown here is derived from an EMBL/GenBank/DDBJ whole genome shotgun (WGS) entry which is preliminary data.</text>
</comment>
<organism evidence="3">
    <name type="scientific">Triticum aestivum</name>
    <name type="common">Wheat</name>
    <dbReference type="NCBI Taxonomy" id="4565"/>
    <lineage>
        <taxon>Eukaryota</taxon>
        <taxon>Viridiplantae</taxon>
        <taxon>Streptophyta</taxon>
        <taxon>Embryophyta</taxon>
        <taxon>Tracheophyta</taxon>
        <taxon>Spermatophyta</taxon>
        <taxon>Magnoliopsida</taxon>
        <taxon>Liliopsida</taxon>
        <taxon>Poales</taxon>
        <taxon>Poaceae</taxon>
        <taxon>BOP clade</taxon>
        <taxon>Pooideae</taxon>
        <taxon>Triticodae</taxon>
        <taxon>Triticeae</taxon>
        <taxon>Triticinae</taxon>
        <taxon>Triticum</taxon>
    </lineage>
</organism>
<feature type="region of interest" description="Disordered" evidence="1">
    <location>
        <begin position="1"/>
        <end position="23"/>
    </location>
</feature>
<sequence>PWSSLATWRGTTRRTGSCPDTSSWRCATTEELSRLLGSVTIAAGGVLPSIHTTLLPQKAGKGKGDIGSTSQEF</sequence>
<evidence type="ECO:0000259" key="2">
    <source>
        <dbReference type="Pfam" id="PF16211"/>
    </source>
</evidence>
<dbReference type="Gene3D" id="1.10.20.10">
    <property type="entry name" value="Histone, subunit A"/>
    <property type="match status" value="1"/>
</dbReference>
<dbReference type="Proteomes" id="UP000815260">
    <property type="component" value="Chromosome 7B"/>
</dbReference>
<dbReference type="PRINTS" id="PR00620">
    <property type="entry name" value="HISTONEH2A"/>
</dbReference>
<dbReference type="OrthoDB" id="9421954at2759"/>
<dbReference type="AlphaFoldDB" id="A0A9R1N8D4"/>
<dbReference type="InterPro" id="IPR002119">
    <property type="entry name" value="Histone_H2A"/>
</dbReference>
<gene>
    <name evidence="3" type="ORF">CFC21_105280</name>
</gene>
<dbReference type="GO" id="GO:0003677">
    <property type="term" value="F:DNA binding"/>
    <property type="evidence" value="ECO:0007669"/>
    <property type="project" value="InterPro"/>
</dbReference>
<feature type="domain" description="Histone H2A C-terminal" evidence="2">
    <location>
        <begin position="30"/>
        <end position="63"/>
    </location>
</feature>
<dbReference type="EMBL" id="CM022230">
    <property type="protein sequence ID" value="KAF7104382.1"/>
    <property type="molecule type" value="Genomic_DNA"/>
</dbReference>
<accession>A0A9R1N8D4</accession>
<evidence type="ECO:0000313" key="3">
    <source>
        <dbReference type="EMBL" id="KAF7104382.1"/>
    </source>
</evidence>
<name>A0A9R1N8D4_WHEAT</name>
<dbReference type="GO" id="GO:0000786">
    <property type="term" value="C:nucleosome"/>
    <property type="evidence" value="ECO:0007669"/>
    <property type="project" value="InterPro"/>
</dbReference>
<dbReference type="GO" id="GO:0046982">
    <property type="term" value="F:protein heterodimerization activity"/>
    <property type="evidence" value="ECO:0007669"/>
    <property type="project" value="InterPro"/>
</dbReference>
<dbReference type="GO" id="GO:0030527">
    <property type="term" value="F:structural constituent of chromatin"/>
    <property type="evidence" value="ECO:0007669"/>
    <property type="project" value="InterPro"/>
</dbReference>